<accession>A0AAU7K3F6</accession>
<name>A0AAU7K3F6_9SPHI</name>
<gene>
    <name evidence="1" type="ORF">ABEG20_18270</name>
</gene>
<evidence type="ECO:0000313" key="1">
    <source>
        <dbReference type="EMBL" id="XBO47236.1"/>
    </source>
</evidence>
<dbReference type="AlphaFoldDB" id="A0AAU7K3F6"/>
<organism evidence="1">
    <name type="scientific">Pedobacter sp. KACC 23697</name>
    <dbReference type="NCBI Taxonomy" id="3149230"/>
    <lineage>
        <taxon>Bacteria</taxon>
        <taxon>Pseudomonadati</taxon>
        <taxon>Bacteroidota</taxon>
        <taxon>Sphingobacteriia</taxon>
        <taxon>Sphingobacteriales</taxon>
        <taxon>Sphingobacteriaceae</taxon>
        <taxon>Pedobacter</taxon>
    </lineage>
</organism>
<reference evidence="1" key="1">
    <citation type="submission" date="2024-05" db="EMBL/GenBank/DDBJ databases">
        <authorList>
            <person name="Kim S."/>
            <person name="Heo J."/>
            <person name="Choi H."/>
            <person name="Choi Y."/>
            <person name="Kwon S.-W."/>
            <person name="Kim Y."/>
        </authorList>
    </citation>
    <scope>NUCLEOTIDE SEQUENCE</scope>
    <source>
        <strain evidence="1">KACC 23697</strain>
    </source>
</reference>
<evidence type="ECO:0008006" key="2">
    <source>
        <dbReference type="Google" id="ProtNLM"/>
    </source>
</evidence>
<dbReference type="EMBL" id="CP157485">
    <property type="protein sequence ID" value="XBO47236.1"/>
    <property type="molecule type" value="Genomic_DNA"/>
</dbReference>
<protein>
    <recommendedName>
        <fullName evidence="2">Nucleotide exchange factor GrpE</fullName>
    </recommendedName>
</protein>
<dbReference type="RefSeq" id="WP_406824690.1">
    <property type="nucleotide sequence ID" value="NZ_CP157485.1"/>
</dbReference>
<proteinExistence type="predicted"/>
<sequence>MKDIITQLFEIENKIRPEDFQAFKRNFQRIYHELEQEGYTVINPIGQPYDERDVSIEANISNEDKRALIITKVLKPIIYKSESGIRTLIQKAVVIVG</sequence>